<reference evidence="1 2" key="1">
    <citation type="journal article" date="2012" name="BMC Genomics">
        <title>Comparative genomic analysis of the genus Staphylococcus including Staphylococcus aureus and its newly described sister species Staphylococcus simiae.</title>
        <authorList>
            <person name="Suzuki H."/>
            <person name="Lefebure T."/>
            <person name="Pavinski Bitar P."/>
            <person name="Stanhope M.J."/>
        </authorList>
    </citation>
    <scope>NUCLEOTIDE SEQUENCE [LARGE SCALE GENOMIC DNA]</scope>
    <source>
        <strain evidence="1 2">CCM 7213</strain>
    </source>
</reference>
<dbReference type="SUPFAM" id="SSF53807">
    <property type="entry name" value="Helical backbone' metal receptor"/>
    <property type="match status" value="1"/>
</dbReference>
<proteinExistence type="predicted"/>
<keyword evidence="2" id="KW-1185">Reference proteome</keyword>
<dbReference type="PRINTS" id="PR00691">
    <property type="entry name" value="ADHESINB"/>
</dbReference>
<dbReference type="Proteomes" id="UP000005413">
    <property type="component" value="Unassembled WGS sequence"/>
</dbReference>
<dbReference type="EMBL" id="AEUN01000136">
    <property type="protein sequence ID" value="EHJ08659.1"/>
    <property type="molecule type" value="Genomic_DNA"/>
</dbReference>
<comment type="caution">
    <text evidence="1">The sequence shown here is derived from an EMBL/GenBank/DDBJ whole genome shotgun (WGS) entry which is preliminary data.</text>
</comment>
<name>G5JGM7_9STAP</name>
<dbReference type="Gene3D" id="3.40.50.1980">
    <property type="entry name" value="Nitrogenase molybdenum iron protein domain"/>
    <property type="match status" value="1"/>
</dbReference>
<feature type="non-terminal residue" evidence="1">
    <location>
        <position position="37"/>
    </location>
</feature>
<dbReference type="InterPro" id="IPR006127">
    <property type="entry name" value="ZnuA-like"/>
</dbReference>
<dbReference type="Pfam" id="PF01297">
    <property type="entry name" value="ZnuA"/>
    <property type="match status" value="1"/>
</dbReference>
<dbReference type="InterPro" id="IPR006129">
    <property type="entry name" value="AdhesinB"/>
</dbReference>
<evidence type="ECO:0000313" key="2">
    <source>
        <dbReference type="Proteomes" id="UP000005413"/>
    </source>
</evidence>
<dbReference type="GO" id="GO:0007155">
    <property type="term" value="P:cell adhesion"/>
    <property type="evidence" value="ECO:0007669"/>
    <property type="project" value="InterPro"/>
</dbReference>
<evidence type="ECO:0000313" key="1">
    <source>
        <dbReference type="EMBL" id="EHJ08659.1"/>
    </source>
</evidence>
<protein>
    <submittedName>
        <fullName evidence="1">Uncharacterized protein</fullName>
    </submittedName>
</protein>
<dbReference type="AlphaFoldDB" id="G5JGM7"/>
<accession>G5JGM7</accession>
<feature type="non-terminal residue" evidence="1">
    <location>
        <position position="1"/>
    </location>
</feature>
<sequence>KDKIQVVTSFSMLEDMAKKIDGKHVDVHNLAPIGTDP</sequence>
<gene>
    <name evidence="1" type="ORF">SS7213T_02988</name>
</gene>
<organism evidence="1 2">
    <name type="scientific">Staphylococcus simiae CCM 7213 = CCUG 51256</name>
    <dbReference type="NCBI Taxonomy" id="911238"/>
    <lineage>
        <taxon>Bacteria</taxon>
        <taxon>Bacillati</taxon>
        <taxon>Bacillota</taxon>
        <taxon>Bacilli</taxon>
        <taxon>Bacillales</taxon>
        <taxon>Staphylococcaceae</taxon>
        <taxon>Staphylococcus</taxon>
    </lineage>
</organism>